<dbReference type="Proteomes" id="UP000054567">
    <property type="component" value="Unassembled WGS sequence"/>
</dbReference>
<evidence type="ECO:0000313" key="2">
    <source>
        <dbReference type="Proteomes" id="UP000054567"/>
    </source>
</evidence>
<dbReference type="AlphaFoldDB" id="A0A0J6FDG8"/>
<evidence type="ECO:0000313" key="1">
    <source>
        <dbReference type="EMBL" id="KMM68353.1"/>
    </source>
</evidence>
<organism evidence="1 2">
    <name type="scientific">Coccidioides posadasii RMSCC 3488</name>
    <dbReference type="NCBI Taxonomy" id="454284"/>
    <lineage>
        <taxon>Eukaryota</taxon>
        <taxon>Fungi</taxon>
        <taxon>Dikarya</taxon>
        <taxon>Ascomycota</taxon>
        <taxon>Pezizomycotina</taxon>
        <taxon>Eurotiomycetes</taxon>
        <taxon>Eurotiomycetidae</taxon>
        <taxon>Onygenales</taxon>
        <taxon>Onygenaceae</taxon>
        <taxon>Coccidioides</taxon>
    </lineage>
</organism>
<dbReference type="EMBL" id="DS268110">
    <property type="protein sequence ID" value="KMM68353.1"/>
    <property type="molecule type" value="Genomic_DNA"/>
</dbReference>
<sequence>MLRNYSVLGPGISRSHLAGQLIGWRRGNASRDVPPNRLGLLEGLYSVDEKDLSRLAAKIITTSLVIPQSQLLTPTSLSPTSCVLCPSAPPSPLPHLSSVARANILNRSHHYHDQIVVPVHP</sequence>
<gene>
    <name evidence="1" type="ORF">CPAG_04682</name>
</gene>
<dbReference type="VEuPathDB" id="FungiDB:CPAG_04682"/>
<reference evidence="2" key="3">
    <citation type="journal article" date="2010" name="Genome Res.">
        <title>Population genomic sequencing of Coccidioides fungi reveals recent hybridization and transposon control.</title>
        <authorList>
            <person name="Neafsey D.E."/>
            <person name="Barker B.M."/>
            <person name="Sharpton T.J."/>
            <person name="Stajich J.E."/>
            <person name="Park D.J."/>
            <person name="Whiston E."/>
            <person name="Hung C.-Y."/>
            <person name="McMahan C."/>
            <person name="White J."/>
            <person name="Sykes S."/>
            <person name="Heiman D."/>
            <person name="Young S."/>
            <person name="Zeng Q."/>
            <person name="Abouelleil A."/>
            <person name="Aftuck L."/>
            <person name="Bessette D."/>
            <person name="Brown A."/>
            <person name="FitzGerald M."/>
            <person name="Lui A."/>
            <person name="Macdonald J.P."/>
            <person name="Priest M."/>
            <person name="Orbach M.J."/>
            <person name="Galgiani J.N."/>
            <person name="Kirkland T.N."/>
            <person name="Cole G.T."/>
            <person name="Birren B.W."/>
            <person name="Henn M.R."/>
            <person name="Taylor J.W."/>
            <person name="Rounsley S.D."/>
        </authorList>
    </citation>
    <scope>NUCLEOTIDE SEQUENCE [LARGE SCALE GENOMIC DNA]</scope>
    <source>
        <strain evidence="2">RMSCC 3488</strain>
    </source>
</reference>
<protein>
    <submittedName>
        <fullName evidence="1">Uncharacterized protein</fullName>
    </submittedName>
</protein>
<name>A0A0J6FDG8_COCPO</name>
<accession>A0A0J6FDG8</accession>
<reference evidence="2" key="2">
    <citation type="journal article" date="2009" name="Genome Res.">
        <title>Comparative genomic analyses of the human fungal pathogens Coccidioides and their relatives.</title>
        <authorList>
            <person name="Sharpton T.J."/>
            <person name="Stajich J.E."/>
            <person name="Rounsley S.D."/>
            <person name="Gardner M.J."/>
            <person name="Wortman J.R."/>
            <person name="Jordar V.S."/>
            <person name="Maiti R."/>
            <person name="Kodira C.D."/>
            <person name="Neafsey D.E."/>
            <person name="Zeng Q."/>
            <person name="Hung C.-Y."/>
            <person name="McMahan C."/>
            <person name="Muszewska A."/>
            <person name="Grynberg M."/>
            <person name="Mandel M.A."/>
            <person name="Kellner E.M."/>
            <person name="Barker B.M."/>
            <person name="Galgiani J.N."/>
            <person name="Orbach M.J."/>
            <person name="Kirkland T.N."/>
            <person name="Cole G.T."/>
            <person name="Henn M.R."/>
            <person name="Birren B.W."/>
            <person name="Taylor J.W."/>
        </authorList>
    </citation>
    <scope>NUCLEOTIDE SEQUENCE [LARGE SCALE GENOMIC DNA]</scope>
    <source>
        <strain evidence="2">RMSCC 3488</strain>
    </source>
</reference>
<proteinExistence type="predicted"/>
<reference evidence="1 2" key="1">
    <citation type="submission" date="2007-06" db="EMBL/GenBank/DDBJ databases">
        <title>The Genome Sequence of Coccidioides posadasii RMSCC_3488.</title>
        <authorList>
            <consortium name="Coccidioides Genome Resources Consortium"/>
            <consortium name="The Broad Institute Genome Sequencing Platform"/>
            <person name="Henn M.R."/>
            <person name="Sykes S."/>
            <person name="Young S."/>
            <person name="Jaffe D."/>
            <person name="Berlin A."/>
            <person name="Alvarez P."/>
            <person name="Butler J."/>
            <person name="Gnerre S."/>
            <person name="Grabherr M."/>
            <person name="Mauceli E."/>
            <person name="Brockman W."/>
            <person name="Kodira C."/>
            <person name="Alvarado L."/>
            <person name="Zeng Q."/>
            <person name="Crawford M."/>
            <person name="Antoine C."/>
            <person name="Devon K."/>
            <person name="Galgiani J."/>
            <person name="Orsborn K."/>
            <person name="Lewis M.L."/>
            <person name="Nusbaum C."/>
            <person name="Galagan J."/>
            <person name="Birren B."/>
        </authorList>
    </citation>
    <scope>NUCLEOTIDE SEQUENCE [LARGE SCALE GENOMIC DNA]</scope>
    <source>
        <strain evidence="1 2">RMSCC 3488</strain>
    </source>
</reference>